<keyword evidence="1" id="KW-1133">Transmembrane helix</keyword>
<organism evidence="2">
    <name type="scientific">Tenacibaculum sp. Pbs-1</name>
    <dbReference type="NCBI Taxonomy" id="3238748"/>
    <lineage>
        <taxon>Bacteria</taxon>
        <taxon>Pseudomonadati</taxon>
        <taxon>Bacteroidota</taxon>
        <taxon>Flavobacteriia</taxon>
        <taxon>Flavobacteriales</taxon>
        <taxon>Flavobacteriaceae</taxon>
        <taxon>Tenacibaculum</taxon>
    </lineage>
</organism>
<reference evidence="2" key="1">
    <citation type="submission" date="2024-08" db="EMBL/GenBank/DDBJ databases">
        <title>Whole genome sequence of Tenacibaculum sp. strain pbs-1 associated with black-spot shell disease in Akoya pearl oysters.</title>
        <authorList>
            <person name="Sakatoku A."/>
            <person name="Suzuki T."/>
            <person name="Hatano K."/>
            <person name="Seki M."/>
            <person name="Tanaka D."/>
            <person name="Nakamura S."/>
            <person name="Suzuki N."/>
            <person name="Isshiki T."/>
        </authorList>
    </citation>
    <scope>NUCLEOTIDE SEQUENCE</scope>
    <source>
        <strain evidence="2">Pbs-1</strain>
    </source>
</reference>
<accession>A0AB33KY02</accession>
<sequence>MKHLKRRAIVFLIICTCLILLGSYISDGNQRSCLGNPVILPYIFLGLPFVFLLGILDIIVLTFLKKLRLYKIIINLSLILVSFLIAFLFIEY</sequence>
<feature type="transmembrane region" description="Helical" evidence="1">
    <location>
        <begin position="38"/>
        <end position="60"/>
    </location>
</feature>
<name>A0AB33KY02_9FLAO</name>
<dbReference type="EMBL" id="AP035888">
    <property type="protein sequence ID" value="BFP68063.1"/>
    <property type="molecule type" value="Genomic_DNA"/>
</dbReference>
<evidence type="ECO:0000313" key="2">
    <source>
        <dbReference type="EMBL" id="BFP68063.1"/>
    </source>
</evidence>
<keyword evidence="1" id="KW-0472">Membrane</keyword>
<evidence type="ECO:0000256" key="1">
    <source>
        <dbReference type="SAM" id="Phobius"/>
    </source>
</evidence>
<gene>
    <name evidence="2" type="ORF">Pbs1_14060</name>
</gene>
<feature type="transmembrane region" description="Helical" evidence="1">
    <location>
        <begin position="72"/>
        <end position="90"/>
    </location>
</feature>
<keyword evidence="1" id="KW-0812">Transmembrane</keyword>
<dbReference type="AlphaFoldDB" id="A0AB33KY02"/>
<feature type="transmembrane region" description="Helical" evidence="1">
    <location>
        <begin position="7"/>
        <end position="26"/>
    </location>
</feature>
<proteinExistence type="predicted"/>
<protein>
    <submittedName>
        <fullName evidence="2">Uncharacterized protein</fullName>
    </submittedName>
</protein>